<keyword evidence="7" id="KW-1185">Reference proteome</keyword>
<dbReference type="InterPro" id="IPR049052">
    <property type="entry name" value="nSTAND1"/>
</dbReference>
<name>A0A1J4P432_9ACTN</name>
<accession>A0A1J4P432</accession>
<feature type="repeat" description="WD" evidence="3">
    <location>
        <begin position="1118"/>
        <end position="1150"/>
    </location>
</feature>
<dbReference type="InterPro" id="IPR050349">
    <property type="entry name" value="WD_LIS1/nudF_dynein_reg"/>
</dbReference>
<gene>
    <name evidence="6" type="ORF">WN71_003695</name>
</gene>
<evidence type="ECO:0000259" key="5">
    <source>
        <dbReference type="Pfam" id="PF20703"/>
    </source>
</evidence>
<feature type="repeat" description="WD" evidence="3">
    <location>
        <begin position="1201"/>
        <end position="1242"/>
    </location>
</feature>
<reference evidence="6" key="1">
    <citation type="submission" date="2016-10" db="EMBL/GenBank/DDBJ databases">
        <title>Genome sequence of Streptomyces mangrovisoli MUSC 149.</title>
        <authorList>
            <person name="Lee L.-H."/>
            <person name="Ser H.-L."/>
        </authorList>
    </citation>
    <scope>NUCLEOTIDE SEQUENCE [LARGE SCALE GENOMIC DNA]</scope>
    <source>
        <strain evidence="6">MUSC 149</strain>
    </source>
</reference>
<dbReference type="SMART" id="SM00320">
    <property type="entry name" value="WD40"/>
    <property type="match status" value="14"/>
</dbReference>
<feature type="repeat" description="WD" evidence="3">
    <location>
        <begin position="1246"/>
        <end position="1287"/>
    </location>
</feature>
<feature type="repeat" description="WD" evidence="3">
    <location>
        <begin position="753"/>
        <end position="794"/>
    </location>
</feature>
<protein>
    <recommendedName>
        <fullName evidence="5">Novel STAND NTPase 1 domain-containing protein</fullName>
    </recommendedName>
</protein>
<dbReference type="Gene3D" id="2.130.10.10">
    <property type="entry name" value="YVTN repeat-like/Quinoprotein amine dehydrogenase"/>
    <property type="match status" value="5"/>
</dbReference>
<evidence type="ECO:0000256" key="4">
    <source>
        <dbReference type="SAM" id="MobiDB-lite"/>
    </source>
</evidence>
<dbReference type="OrthoDB" id="134501at2"/>
<dbReference type="InterPro" id="IPR011047">
    <property type="entry name" value="Quinoprotein_ADH-like_sf"/>
</dbReference>
<feature type="repeat" description="WD" evidence="3">
    <location>
        <begin position="799"/>
        <end position="832"/>
    </location>
</feature>
<evidence type="ECO:0000256" key="1">
    <source>
        <dbReference type="ARBA" id="ARBA00022574"/>
    </source>
</evidence>
<feature type="repeat" description="WD" evidence="3">
    <location>
        <begin position="1155"/>
        <end position="1196"/>
    </location>
</feature>
<dbReference type="InterPro" id="IPR015943">
    <property type="entry name" value="WD40/YVTN_repeat-like_dom_sf"/>
</dbReference>
<feature type="region of interest" description="Disordered" evidence="4">
    <location>
        <begin position="886"/>
        <end position="908"/>
    </location>
</feature>
<organism evidence="6 7">
    <name type="scientific">Streptomyces mangrovisoli</name>
    <dbReference type="NCBI Taxonomy" id="1428628"/>
    <lineage>
        <taxon>Bacteria</taxon>
        <taxon>Bacillati</taxon>
        <taxon>Actinomycetota</taxon>
        <taxon>Actinomycetes</taxon>
        <taxon>Kitasatosporales</taxon>
        <taxon>Streptomycetaceae</taxon>
        <taxon>Streptomyces</taxon>
    </lineage>
</organism>
<dbReference type="CDD" id="cd00200">
    <property type="entry name" value="WD40"/>
    <property type="match status" value="2"/>
</dbReference>
<dbReference type="STRING" id="1428628.WN71_003695"/>
<feature type="repeat" description="WD" evidence="3">
    <location>
        <begin position="844"/>
        <end position="877"/>
    </location>
</feature>
<dbReference type="Pfam" id="PF20703">
    <property type="entry name" value="nSTAND1"/>
    <property type="match status" value="1"/>
</dbReference>
<evidence type="ECO:0000313" key="6">
    <source>
        <dbReference type="EMBL" id="OIJ69355.1"/>
    </source>
</evidence>
<dbReference type="Proteomes" id="UP000034196">
    <property type="component" value="Unassembled WGS sequence"/>
</dbReference>
<feature type="repeat" description="WD" evidence="3">
    <location>
        <begin position="936"/>
        <end position="969"/>
    </location>
</feature>
<dbReference type="PROSITE" id="PS50082">
    <property type="entry name" value="WD_REPEATS_2"/>
    <property type="match status" value="13"/>
</dbReference>
<feature type="region of interest" description="Disordered" evidence="4">
    <location>
        <begin position="113"/>
        <end position="141"/>
    </location>
</feature>
<feature type="domain" description="Novel STAND NTPase 1" evidence="5">
    <location>
        <begin position="147"/>
        <end position="580"/>
    </location>
</feature>
<feature type="compositionally biased region" description="Basic and acidic residues" evidence="4">
    <location>
        <begin position="504"/>
        <end position="517"/>
    </location>
</feature>
<dbReference type="RefSeq" id="WP_046583665.1">
    <property type="nucleotide sequence ID" value="NZ_LAVA02000005.1"/>
</dbReference>
<feature type="repeat" description="WD" evidence="3">
    <location>
        <begin position="1302"/>
        <end position="1333"/>
    </location>
</feature>
<evidence type="ECO:0000256" key="2">
    <source>
        <dbReference type="ARBA" id="ARBA00022737"/>
    </source>
</evidence>
<dbReference type="PROSITE" id="PS50294">
    <property type="entry name" value="WD_REPEATS_REGION"/>
    <property type="match status" value="11"/>
</dbReference>
<dbReference type="Pfam" id="PF00400">
    <property type="entry name" value="WD40"/>
    <property type="match status" value="12"/>
</dbReference>
<keyword evidence="1 3" id="KW-0853">WD repeat</keyword>
<dbReference type="PANTHER" id="PTHR44129">
    <property type="entry name" value="WD REPEAT-CONTAINING PROTEIN POP1"/>
    <property type="match status" value="1"/>
</dbReference>
<dbReference type="InterPro" id="IPR001680">
    <property type="entry name" value="WD40_rpt"/>
</dbReference>
<dbReference type="SUPFAM" id="SSF50998">
    <property type="entry name" value="Quinoprotein alcohol dehydrogenase-like"/>
    <property type="match status" value="1"/>
</dbReference>
<feature type="repeat" description="WD" evidence="3">
    <location>
        <begin position="890"/>
        <end position="924"/>
    </location>
</feature>
<dbReference type="SUPFAM" id="SSF50978">
    <property type="entry name" value="WD40 repeat-like"/>
    <property type="match status" value="1"/>
</dbReference>
<dbReference type="EMBL" id="LAVA02000005">
    <property type="protein sequence ID" value="OIJ69355.1"/>
    <property type="molecule type" value="Genomic_DNA"/>
</dbReference>
<feature type="repeat" description="WD" evidence="3">
    <location>
        <begin position="1027"/>
        <end position="1056"/>
    </location>
</feature>
<dbReference type="PROSITE" id="PS00678">
    <property type="entry name" value="WD_REPEATS_1"/>
    <property type="match status" value="10"/>
</dbReference>
<evidence type="ECO:0000256" key="3">
    <source>
        <dbReference type="PROSITE-ProRule" id="PRU00221"/>
    </source>
</evidence>
<dbReference type="InterPro" id="IPR019775">
    <property type="entry name" value="WD40_repeat_CS"/>
</dbReference>
<dbReference type="InterPro" id="IPR036322">
    <property type="entry name" value="WD40_repeat_dom_sf"/>
</dbReference>
<sequence length="1362" mass="144618">MSADSGARTAFAERLALLYREAGNPPLKRVSEAVVRLHRIDERGRPVRVSAQRISDWRRARNVPAQFTVLAAVLQILIPEARRAQPAPVSTGLYDMAHWQQLWERAVADPVAADRPRTAAGSSAEASPEEDAEQSPAEARSVPGVCPYRGLASYREQDARWFFGRERSTEALVAQLRTAEPSGGVVMLVGASGAGKSSLLNAGLVPALQNGALEADGLERGAARGVPRTEVVPLVPGADPLTELTHRIPELAPVVSGGGDPGGAEFAARVRAAVAAWSGAGTASETRPVLIVDQFEETFTLCPDAAARRTFIRVLHAAATPPEPTAAPAGQATAATRAGQAPEAPALVVLGVRADFYDECLDHPELADALQHRHMVLGPLTGAGLREAVTGPARAVGLEMEPGLAELIVREVSADGPRGAHDAGVLPLLSHAMLATWQRRKAGRLTLAGYRAAGGIQGAVAASAERAWSGLDPAARTAARLLLLRLVRLGEDTQATRRRGTRRRLAEESSDPGKTEESLEALVRARLVTLDAETVEITHEALLHAWPRLRDWIDEDRKDHLLRQRLEEDSRSWEGSQRDASLLYRGSRLEQAHAWARSAGDTFLTRSAAEFLAASVRLRRRTVWLSRAAVSALVVLAVLAASVAVVAFRQRDEAVFQQVIAEADRVQYTDPSLSAQLDLVAHRLRPDDEGTNNRLVSIVNAALATPLTGHTGAVYLTTFSPDGKILATASYDRTVRLWNVADPTRPKPLGKPLAANASWVSSAVFSPDGHTLASAGDDGTVRLWDIRDPAHPRSLGAPLKGRAGTIYLIAYSPDGRTLAAATEDHVVRLWNVGGTGRPRPLGSLTGFHAAVRSLAFSHDGRTLAAGGDDMTIRLWDMTRPARPKPVGEPLTGHTNTVHSVTFSPDDRTLASGGADDTIRLWNVSDPHHAGPLGGPLTGHTGPVWSVAFSPDGTMLAAGSADSTASLWNVGNPAYPSEVGEPLAGASGEMYAVGFSPDGHTLATGSGDNKVRLWSVPASDMTGRIGVFRPDGEVLATAATDGRVRLWNVRDPDRPRALGGPFMPGSGDERSLVFSPDGRTLAVLTGSHEVQLWDVSDPTHPVPDASPVELHNRYAGPDALAYSPDGRTLATAYDDHTVQLWDASDPAHLRRAGAPLTGHTGYVYALAFSPDGRTLASGSADNTVRLWNVSDPGAASAVGVPLRGHKGPVNALAYSPDGETLASGSDDGTVRLWNVADPAAATRQDTLSGHTEAVVSLTFSKDGRTLASGGNDDTVRLWNVTSASAADAIGQSMSPNARTGNFLSFSPNSRMLGVSSGSDTVRLWNLDADRAAAHICTVTRGVLTPQKWHEYLPRLSYEPPCDD</sequence>
<keyword evidence="2" id="KW-0677">Repeat</keyword>
<proteinExistence type="predicted"/>
<feature type="repeat" description="WD" evidence="3">
    <location>
        <begin position="707"/>
        <end position="740"/>
    </location>
</feature>
<dbReference type="InterPro" id="IPR020472">
    <property type="entry name" value="WD40_PAC1"/>
</dbReference>
<feature type="repeat" description="WD" evidence="3">
    <location>
        <begin position="982"/>
        <end position="1023"/>
    </location>
</feature>
<dbReference type="PRINTS" id="PR00320">
    <property type="entry name" value="GPROTEINBRPT"/>
</dbReference>
<feature type="region of interest" description="Disordered" evidence="4">
    <location>
        <begin position="495"/>
        <end position="517"/>
    </location>
</feature>
<feature type="compositionally biased region" description="Polar residues" evidence="4">
    <location>
        <begin position="892"/>
        <end position="902"/>
    </location>
</feature>
<comment type="caution">
    <text evidence="6">The sequence shown here is derived from an EMBL/GenBank/DDBJ whole genome shotgun (WGS) entry which is preliminary data.</text>
</comment>
<evidence type="ECO:0000313" key="7">
    <source>
        <dbReference type="Proteomes" id="UP000034196"/>
    </source>
</evidence>